<organism evidence="1 2">
    <name type="scientific">Portunus trituberculatus</name>
    <name type="common">Swimming crab</name>
    <name type="synonym">Neptunus trituberculatus</name>
    <dbReference type="NCBI Taxonomy" id="210409"/>
    <lineage>
        <taxon>Eukaryota</taxon>
        <taxon>Metazoa</taxon>
        <taxon>Ecdysozoa</taxon>
        <taxon>Arthropoda</taxon>
        <taxon>Crustacea</taxon>
        <taxon>Multicrustacea</taxon>
        <taxon>Malacostraca</taxon>
        <taxon>Eumalacostraca</taxon>
        <taxon>Eucarida</taxon>
        <taxon>Decapoda</taxon>
        <taxon>Pleocyemata</taxon>
        <taxon>Brachyura</taxon>
        <taxon>Eubrachyura</taxon>
        <taxon>Portunoidea</taxon>
        <taxon>Portunidae</taxon>
        <taxon>Portuninae</taxon>
        <taxon>Portunus</taxon>
    </lineage>
</organism>
<dbReference type="OrthoDB" id="244158at2759"/>
<evidence type="ECO:0000313" key="1">
    <source>
        <dbReference type="EMBL" id="MPC63152.1"/>
    </source>
</evidence>
<sequence length="164" mass="18387">MRTGNHQPSWPTIPQILSAKIDRNTEGRKEGNLLLCKYIWVKGGKGGHTLPRASLENPVQTLNFSKENTGRNSPNLMCVHFQKARLLQDTHIGPPNYLTNSIIQGMRVNSSSGIQNCDQQPKAGRPTISSPAKILTDRPNWTKKTVYLILPNKIKKSKNCEFVK</sequence>
<accession>A0A5B7GWA1</accession>
<dbReference type="Proteomes" id="UP000324222">
    <property type="component" value="Unassembled WGS sequence"/>
</dbReference>
<protein>
    <submittedName>
        <fullName evidence="1">Uncharacterized protein</fullName>
    </submittedName>
</protein>
<dbReference type="AlphaFoldDB" id="A0A5B7GWA1"/>
<name>A0A5B7GWA1_PORTR</name>
<dbReference type="EMBL" id="VSRR010020469">
    <property type="protein sequence ID" value="MPC63152.1"/>
    <property type="molecule type" value="Genomic_DNA"/>
</dbReference>
<reference evidence="1 2" key="1">
    <citation type="submission" date="2019-05" db="EMBL/GenBank/DDBJ databases">
        <title>Another draft genome of Portunus trituberculatus and its Hox gene families provides insights of decapod evolution.</title>
        <authorList>
            <person name="Jeong J.-H."/>
            <person name="Song I."/>
            <person name="Kim S."/>
            <person name="Choi T."/>
            <person name="Kim D."/>
            <person name="Ryu S."/>
            <person name="Kim W."/>
        </authorList>
    </citation>
    <scope>NUCLEOTIDE SEQUENCE [LARGE SCALE GENOMIC DNA]</scope>
    <source>
        <tissue evidence="1">Muscle</tissue>
    </source>
</reference>
<keyword evidence="2" id="KW-1185">Reference proteome</keyword>
<comment type="caution">
    <text evidence="1">The sequence shown here is derived from an EMBL/GenBank/DDBJ whole genome shotgun (WGS) entry which is preliminary data.</text>
</comment>
<evidence type="ECO:0000313" key="2">
    <source>
        <dbReference type="Proteomes" id="UP000324222"/>
    </source>
</evidence>
<proteinExistence type="predicted"/>
<gene>
    <name evidence="1" type="ORF">E2C01_057246</name>
</gene>